<organism evidence="1 2">
    <name type="scientific">Alligator mississippiensis</name>
    <name type="common">American alligator</name>
    <dbReference type="NCBI Taxonomy" id="8496"/>
    <lineage>
        <taxon>Eukaryota</taxon>
        <taxon>Metazoa</taxon>
        <taxon>Chordata</taxon>
        <taxon>Craniata</taxon>
        <taxon>Vertebrata</taxon>
        <taxon>Euteleostomi</taxon>
        <taxon>Archelosauria</taxon>
        <taxon>Archosauria</taxon>
        <taxon>Crocodylia</taxon>
        <taxon>Alligatoridae</taxon>
        <taxon>Alligatorinae</taxon>
        <taxon>Alligator</taxon>
    </lineage>
</organism>
<dbReference type="EMBL" id="AKHW03002524">
    <property type="protein sequence ID" value="KYO38469.1"/>
    <property type="molecule type" value="Genomic_DNA"/>
</dbReference>
<keyword evidence="2" id="KW-1185">Reference proteome</keyword>
<dbReference type="Proteomes" id="UP000050525">
    <property type="component" value="Unassembled WGS sequence"/>
</dbReference>
<protein>
    <submittedName>
        <fullName evidence="1">Uncharacterized protein</fullName>
    </submittedName>
</protein>
<comment type="caution">
    <text evidence="1">The sequence shown here is derived from an EMBL/GenBank/DDBJ whole genome shotgun (WGS) entry which is preliminary data.</text>
</comment>
<reference evidence="1 2" key="1">
    <citation type="journal article" date="2012" name="Genome Biol.">
        <title>Sequencing three crocodilian genomes to illuminate the evolution of archosaurs and amniotes.</title>
        <authorList>
            <person name="St John J.A."/>
            <person name="Braun E.L."/>
            <person name="Isberg S.R."/>
            <person name="Miles L.G."/>
            <person name="Chong A.Y."/>
            <person name="Gongora J."/>
            <person name="Dalzell P."/>
            <person name="Moran C."/>
            <person name="Bed'hom B."/>
            <person name="Abzhanov A."/>
            <person name="Burgess S.C."/>
            <person name="Cooksey A.M."/>
            <person name="Castoe T.A."/>
            <person name="Crawford N.G."/>
            <person name="Densmore L.D."/>
            <person name="Drew J.C."/>
            <person name="Edwards S.V."/>
            <person name="Faircloth B.C."/>
            <person name="Fujita M.K."/>
            <person name="Greenwold M.J."/>
            <person name="Hoffmann F.G."/>
            <person name="Howard J.M."/>
            <person name="Iguchi T."/>
            <person name="Janes D.E."/>
            <person name="Khan S.Y."/>
            <person name="Kohno S."/>
            <person name="de Koning A.J."/>
            <person name="Lance S.L."/>
            <person name="McCarthy F.M."/>
            <person name="McCormack J.E."/>
            <person name="Merchant M.E."/>
            <person name="Peterson D.G."/>
            <person name="Pollock D.D."/>
            <person name="Pourmand N."/>
            <person name="Raney B.J."/>
            <person name="Roessler K.A."/>
            <person name="Sanford J.R."/>
            <person name="Sawyer R.H."/>
            <person name="Schmidt C.J."/>
            <person name="Triplett E.W."/>
            <person name="Tuberville T.D."/>
            <person name="Venegas-Anaya M."/>
            <person name="Howard J.T."/>
            <person name="Jarvis E.D."/>
            <person name="Guillette L.J.Jr."/>
            <person name="Glenn T.C."/>
            <person name="Green R.E."/>
            <person name="Ray D.A."/>
        </authorList>
    </citation>
    <scope>NUCLEOTIDE SEQUENCE [LARGE SCALE GENOMIC DNA]</scope>
    <source>
        <strain evidence="1">KSC_2009_1</strain>
    </source>
</reference>
<sequence length="93" mass="11073">MMWSWFHNSQSSFCAQGQPRCGKKQDLTHWSKSRYSERKSHTQHPQLPWVSAPHAHLVPFLRCEMDLKNFNSGSELPKISVNINQLWIWVWHD</sequence>
<accession>A0A151NP97</accession>
<proteinExistence type="predicted"/>
<evidence type="ECO:0000313" key="2">
    <source>
        <dbReference type="Proteomes" id="UP000050525"/>
    </source>
</evidence>
<dbReference type="AlphaFoldDB" id="A0A151NP97"/>
<name>A0A151NP97_ALLMI</name>
<evidence type="ECO:0000313" key="1">
    <source>
        <dbReference type="EMBL" id="KYO38469.1"/>
    </source>
</evidence>
<gene>
    <name evidence="1" type="ORF">Y1Q_0015699</name>
</gene>